<evidence type="ECO:0000256" key="1">
    <source>
        <dbReference type="SAM" id="SignalP"/>
    </source>
</evidence>
<protein>
    <submittedName>
        <fullName evidence="2">Uncharacterized protein</fullName>
    </submittedName>
</protein>
<name>X2LIS9_9BACT</name>
<dbReference type="AlphaFoldDB" id="X2LIS9"/>
<accession>X2LIS9</accession>
<reference evidence="2" key="1">
    <citation type="submission" date="2013-10" db="EMBL/GenBank/DDBJ databases">
        <title>Functional metagenomics reveals novel beta-galactosidases not predictable from gene sequences.</title>
        <authorList>
            <person name="Cheng J."/>
            <person name="Engel K."/>
            <person name="Romantsov T."/>
            <person name="Neufeld J.D."/>
            <person name="Rose D.R."/>
            <person name="Charles T.C."/>
        </authorList>
    </citation>
    <scope>NUCLEOTIDE SEQUENCE</scope>
</reference>
<organism evidence="2">
    <name type="scientific">uncultured bacterium 12AC_lac13</name>
    <dbReference type="NCBI Taxonomy" id="1447233"/>
    <lineage>
        <taxon>Bacteria</taxon>
        <taxon>environmental samples</taxon>
    </lineage>
</organism>
<feature type="chain" id="PRO_5004951163" evidence="1">
    <location>
        <begin position="37"/>
        <end position="203"/>
    </location>
</feature>
<keyword evidence="1" id="KW-0732">Signal</keyword>
<sequence length="203" mass="22673">MLGFFKEQFQEEEFMRAMASLSCAAAVIVASAAAFAQTEQPGPSIMYKNLEYRFGVIFPNQVQPMVRDTTYTTKDGATVPARQFYLERPGERYTVTMVRLPNGPPIDKAHVDHTAEQILKKGTAQFNYSYCYDPGIPGRQLNMREPNGNQLRASMYMWDNRLYIAEASAPVGTHDALQFEQSITILDPMGNDLDNGQGSPACP</sequence>
<proteinExistence type="predicted"/>
<feature type="signal peptide" evidence="1">
    <location>
        <begin position="1"/>
        <end position="36"/>
    </location>
</feature>
<evidence type="ECO:0000313" key="2">
    <source>
        <dbReference type="EMBL" id="AHN97591.1"/>
    </source>
</evidence>
<dbReference type="EMBL" id="KF796593">
    <property type="protein sequence ID" value="AHN97591.1"/>
    <property type="molecule type" value="Genomic_DNA"/>
</dbReference>